<dbReference type="InterPro" id="IPR032816">
    <property type="entry name" value="VTT_dom"/>
</dbReference>
<comment type="similarity">
    <text evidence="6">Belongs to the TVP38/TMEM64 family.</text>
</comment>
<dbReference type="PANTHER" id="PTHR12677:SF59">
    <property type="entry name" value="GOLGI APPARATUS MEMBRANE PROTEIN TVP38-RELATED"/>
    <property type="match status" value="1"/>
</dbReference>
<gene>
    <name evidence="8" type="ORF">F4694_004561</name>
</gene>
<dbReference type="EMBL" id="JACCBX010000010">
    <property type="protein sequence ID" value="NYE07744.1"/>
    <property type="molecule type" value="Genomic_DNA"/>
</dbReference>
<feature type="domain" description="VTT" evidence="7">
    <location>
        <begin position="35"/>
        <end position="149"/>
    </location>
</feature>
<evidence type="ECO:0000313" key="8">
    <source>
        <dbReference type="EMBL" id="NYE07744.1"/>
    </source>
</evidence>
<feature type="transmembrane region" description="Helical" evidence="6">
    <location>
        <begin position="154"/>
        <end position="173"/>
    </location>
</feature>
<accession>A0A852TKZ6</accession>
<comment type="caution">
    <text evidence="6">Lacks conserved residue(s) required for the propagation of feature annotation.</text>
</comment>
<evidence type="ECO:0000256" key="6">
    <source>
        <dbReference type="RuleBase" id="RU366058"/>
    </source>
</evidence>
<evidence type="ECO:0000256" key="2">
    <source>
        <dbReference type="ARBA" id="ARBA00022475"/>
    </source>
</evidence>
<feature type="transmembrane region" description="Helical" evidence="6">
    <location>
        <begin position="129"/>
        <end position="148"/>
    </location>
</feature>
<evidence type="ECO:0000256" key="3">
    <source>
        <dbReference type="ARBA" id="ARBA00022692"/>
    </source>
</evidence>
<proteinExistence type="inferred from homology"/>
<dbReference type="GO" id="GO:0005886">
    <property type="term" value="C:plasma membrane"/>
    <property type="evidence" value="ECO:0007669"/>
    <property type="project" value="UniProtKB-SubCell"/>
</dbReference>
<organism evidence="8 9">
    <name type="scientific">Neobacillus niacini</name>
    <dbReference type="NCBI Taxonomy" id="86668"/>
    <lineage>
        <taxon>Bacteria</taxon>
        <taxon>Bacillati</taxon>
        <taxon>Bacillota</taxon>
        <taxon>Bacilli</taxon>
        <taxon>Bacillales</taxon>
        <taxon>Bacillaceae</taxon>
        <taxon>Neobacillus</taxon>
    </lineage>
</organism>
<name>A0A852TKZ6_9BACI</name>
<feature type="transmembrane region" description="Helical" evidence="6">
    <location>
        <begin position="6"/>
        <end position="25"/>
    </location>
</feature>
<dbReference type="AlphaFoldDB" id="A0A852TKZ6"/>
<feature type="transmembrane region" description="Helical" evidence="6">
    <location>
        <begin position="55"/>
        <end position="72"/>
    </location>
</feature>
<dbReference type="PANTHER" id="PTHR12677">
    <property type="entry name" value="GOLGI APPARATUS MEMBRANE PROTEIN TVP38-RELATED"/>
    <property type="match status" value="1"/>
</dbReference>
<dbReference type="Pfam" id="PF09335">
    <property type="entry name" value="VTT_dom"/>
    <property type="match status" value="1"/>
</dbReference>
<reference evidence="9" key="2">
    <citation type="submission" date="2020-08" db="EMBL/GenBank/DDBJ databases">
        <title>The Agave Microbiome: Exploring the role of microbial communities in plant adaptations to desert environments.</title>
        <authorList>
            <person name="Partida-Martinez L.P."/>
        </authorList>
    </citation>
    <scope>NUCLEOTIDE SEQUENCE [LARGE SCALE GENOMIC DNA]</scope>
    <source>
        <strain evidence="9">AT2.8</strain>
    </source>
</reference>
<dbReference type="InterPro" id="IPR015414">
    <property type="entry name" value="TMEM64"/>
</dbReference>
<evidence type="ECO:0000256" key="5">
    <source>
        <dbReference type="ARBA" id="ARBA00023136"/>
    </source>
</evidence>
<evidence type="ECO:0000256" key="1">
    <source>
        <dbReference type="ARBA" id="ARBA00004651"/>
    </source>
</evidence>
<evidence type="ECO:0000313" key="9">
    <source>
        <dbReference type="Proteomes" id="UP000548423"/>
    </source>
</evidence>
<protein>
    <recommendedName>
        <fullName evidence="6">TVP38/TMEM64 family membrane protein</fullName>
    </recommendedName>
</protein>
<evidence type="ECO:0000259" key="7">
    <source>
        <dbReference type="Pfam" id="PF09335"/>
    </source>
</evidence>
<sequence length="195" mass="22411">MNEDLSLLLIMVEAGGIMAPLAFVVFHLLRSFLLIPVSVVIVAGGVLFGTLWGTIYSVIGLMGVSVFFYVFIDRMPKTQERIIKIKNRWFGEYRNLTVGQIAILRLIPFVHYHLLSFCLKQRKPKFKEYMRASFVTNIPIALFFTIFGEYISTFTPSVIGMILIGLTCLVYLLREKQNVIKWRDFFKRKTEKAAG</sequence>
<keyword evidence="4 6" id="KW-1133">Transmembrane helix</keyword>
<comment type="caution">
    <text evidence="8">The sequence shown here is derived from an EMBL/GenBank/DDBJ whole genome shotgun (WGS) entry which is preliminary data.</text>
</comment>
<dbReference type="Proteomes" id="UP000548423">
    <property type="component" value="Unassembled WGS sequence"/>
</dbReference>
<reference evidence="9" key="1">
    <citation type="submission" date="2020-07" db="EMBL/GenBank/DDBJ databases">
        <authorList>
            <person name="Partida-Martinez L."/>
            <person name="Huntemann M."/>
            <person name="Clum A."/>
            <person name="Wang J."/>
            <person name="Palaniappan K."/>
            <person name="Ritter S."/>
            <person name="Chen I.-M."/>
            <person name="Stamatis D."/>
            <person name="Reddy T."/>
            <person name="O'Malley R."/>
            <person name="Daum C."/>
            <person name="Shapiro N."/>
            <person name="Ivanova N."/>
            <person name="Kyrpides N."/>
            <person name="Woyke T."/>
        </authorList>
    </citation>
    <scope>NUCLEOTIDE SEQUENCE [LARGE SCALE GENOMIC DNA]</scope>
    <source>
        <strain evidence="9">AT2.8</strain>
    </source>
</reference>
<comment type="subcellular location">
    <subcellularLocation>
        <location evidence="1 6">Cell membrane</location>
        <topology evidence="1 6">Multi-pass membrane protein</topology>
    </subcellularLocation>
</comment>
<keyword evidence="2 6" id="KW-1003">Cell membrane</keyword>
<keyword evidence="3 6" id="KW-0812">Transmembrane</keyword>
<evidence type="ECO:0000256" key="4">
    <source>
        <dbReference type="ARBA" id="ARBA00022989"/>
    </source>
</evidence>
<keyword evidence="5 6" id="KW-0472">Membrane</keyword>